<dbReference type="RefSeq" id="WP_119929764.1">
    <property type="nucleotide sequence ID" value="NZ_QZEY01000014.1"/>
</dbReference>
<dbReference type="AlphaFoldDB" id="A0A3A4ATU6"/>
<dbReference type="InterPro" id="IPR048350">
    <property type="entry name" value="S-Me-THD-like_C"/>
</dbReference>
<evidence type="ECO:0000313" key="3">
    <source>
        <dbReference type="EMBL" id="RJL24848.1"/>
    </source>
</evidence>
<feature type="domain" description="S-Me-THD N-terminal" evidence="1">
    <location>
        <begin position="27"/>
        <end position="183"/>
    </location>
</feature>
<dbReference type="OrthoDB" id="3170437at2"/>
<evidence type="ECO:0000259" key="1">
    <source>
        <dbReference type="Pfam" id="PF06032"/>
    </source>
</evidence>
<sequence>MTGGGVEDDPRDRAGDAARANAVGAGELGFLAAGSRVFAPGAADSSFRAAREWARGLLTANGPVPLVDAGELPPDAMVAAVSLVGSTTAFGEYLPGGDEPVRAVRALEGRLGERIAAVVPLNTAAENALLPLVAAASLGVPLVDGDGTGRVFPLLEQTTFALGGVTPAPLALAGPLGDVVVVDSAAQRVEELVRPLVLAAGGWVVAACYPARAGKLAESLVPGSVSRLVAAGRPGAPRAVAAPYGVRVLCSGRVTAVEQGPEPGPGRRLPSRPASILVREHGGLARLIRLEAYNEILMALADGAVAATAPDQICLISTADGTVVDVDRAAAGMDVEVVVLRAAPAWHTGAGRALGGPQVFGLGVPG</sequence>
<dbReference type="Gene3D" id="2.40.390.10">
    <property type="entry name" value="CV3147-like"/>
    <property type="match status" value="1"/>
</dbReference>
<dbReference type="Pfam" id="PF20906">
    <property type="entry name" value="S-Me-THD_C"/>
    <property type="match status" value="1"/>
</dbReference>
<proteinExistence type="predicted"/>
<evidence type="ECO:0000313" key="4">
    <source>
        <dbReference type="Proteomes" id="UP000265768"/>
    </source>
</evidence>
<dbReference type="EMBL" id="QZEY01000014">
    <property type="protein sequence ID" value="RJL24848.1"/>
    <property type="molecule type" value="Genomic_DNA"/>
</dbReference>
<dbReference type="Gene3D" id="3.40.1610.10">
    <property type="entry name" value="CV3147-like domain"/>
    <property type="match status" value="1"/>
</dbReference>
<name>A0A3A4ATU6_9ACTN</name>
<comment type="caution">
    <text evidence="3">The sequence shown here is derived from an EMBL/GenBank/DDBJ whole genome shotgun (WGS) entry which is preliminary data.</text>
</comment>
<dbReference type="Proteomes" id="UP000265768">
    <property type="component" value="Unassembled WGS sequence"/>
</dbReference>
<dbReference type="InterPro" id="IPR027479">
    <property type="entry name" value="S-Me-THD_N_sf"/>
</dbReference>
<organism evidence="3 4">
    <name type="scientific">Bailinhaonella thermotolerans</name>
    <dbReference type="NCBI Taxonomy" id="1070861"/>
    <lineage>
        <taxon>Bacteria</taxon>
        <taxon>Bacillati</taxon>
        <taxon>Actinomycetota</taxon>
        <taxon>Actinomycetes</taxon>
        <taxon>Streptosporangiales</taxon>
        <taxon>Streptosporangiaceae</taxon>
        <taxon>Bailinhaonella</taxon>
    </lineage>
</organism>
<keyword evidence="4" id="KW-1185">Reference proteome</keyword>
<dbReference type="Pfam" id="PF06032">
    <property type="entry name" value="S-Me-THD_N"/>
    <property type="match status" value="1"/>
</dbReference>
<gene>
    <name evidence="3" type="ORF">D5H75_28385</name>
</gene>
<accession>A0A3A4ATU6</accession>
<reference evidence="3 4" key="1">
    <citation type="submission" date="2018-09" db="EMBL/GenBank/DDBJ databases">
        <title>YIM 75507 draft genome.</title>
        <authorList>
            <person name="Tang S."/>
            <person name="Feng Y."/>
        </authorList>
    </citation>
    <scope>NUCLEOTIDE SEQUENCE [LARGE SCALE GENOMIC DNA]</scope>
    <source>
        <strain evidence="3 4">YIM 75507</strain>
    </source>
</reference>
<feature type="domain" description="S-Me-THD-like C-terminal" evidence="2">
    <location>
        <begin position="187"/>
        <end position="363"/>
    </location>
</feature>
<dbReference type="SUPFAM" id="SSF160991">
    <property type="entry name" value="CV3147-like"/>
    <property type="match status" value="1"/>
</dbReference>
<protein>
    <submittedName>
        <fullName evidence="3">DUF917 domain-containing protein</fullName>
    </submittedName>
</protein>
<dbReference type="InterPro" id="IPR010318">
    <property type="entry name" value="S-Me-THD_N"/>
</dbReference>
<dbReference type="InterPro" id="IPR024071">
    <property type="entry name" value="S-Me-THD_C_sf"/>
</dbReference>
<evidence type="ECO:0000259" key="2">
    <source>
        <dbReference type="Pfam" id="PF20906"/>
    </source>
</evidence>